<feature type="domain" description="COMM" evidence="3">
    <location>
        <begin position="53"/>
        <end position="124"/>
    </location>
</feature>
<comment type="caution">
    <text evidence="4">The sequence shown here is derived from an EMBL/GenBank/DDBJ whole genome shotgun (WGS) entry which is preliminary data.</text>
</comment>
<protein>
    <recommendedName>
        <fullName evidence="1">COMM domain-containing protein 1</fullName>
    </recommendedName>
</protein>
<dbReference type="PANTHER" id="PTHR21199">
    <property type="entry name" value="COMM DOMAIN-CONTAINING PROTEIN 1"/>
    <property type="match status" value="1"/>
</dbReference>
<dbReference type="EMBL" id="CAXITT010002066">
    <property type="protein sequence ID" value="CAL1548902.1"/>
    <property type="molecule type" value="Genomic_DNA"/>
</dbReference>
<dbReference type="Pfam" id="PF07258">
    <property type="entry name" value="COMM_domain"/>
    <property type="match status" value="1"/>
</dbReference>
<dbReference type="AlphaFoldDB" id="A0AAV2ISZ7"/>
<dbReference type="GO" id="GO:0031398">
    <property type="term" value="P:positive regulation of protein ubiquitination"/>
    <property type="evidence" value="ECO:0007669"/>
    <property type="project" value="TreeGrafter"/>
</dbReference>
<evidence type="ECO:0000256" key="1">
    <source>
        <dbReference type="ARBA" id="ARBA00016551"/>
    </source>
</evidence>
<dbReference type="Pfam" id="PF17221">
    <property type="entry name" value="COMMD1_N"/>
    <property type="match status" value="1"/>
</dbReference>
<dbReference type="GO" id="GO:0055070">
    <property type="term" value="P:copper ion homeostasis"/>
    <property type="evidence" value="ECO:0007669"/>
    <property type="project" value="InterPro"/>
</dbReference>
<dbReference type="Proteomes" id="UP001497497">
    <property type="component" value="Unassembled WGS sequence"/>
</dbReference>
<name>A0AAV2ISZ7_LYMST</name>
<dbReference type="GO" id="GO:1902306">
    <property type="term" value="P:negative regulation of sodium ion transmembrane transport"/>
    <property type="evidence" value="ECO:0007669"/>
    <property type="project" value="TreeGrafter"/>
</dbReference>
<organism evidence="4 5">
    <name type="scientific">Lymnaea stagnalis</name>
    <name type="common">Great pond snail</name>
    <name type="synonym">Helix stagnalis</name>
    <dbReference type="NCBI Taxonomy" id="6523"/>
    <lineage>
        <taxon>Eukaryota</taxon>
        <taxon>Metazoa</taxon>
        <taxon>Spiralia</taxon>
        <taxon>Lophotrochozoa</taxon>
        <taxon>Mollusca</taxon>
        <taxon>Gastropoda</taxon>
        <taxon>Heterobranchia</taxon>
        <taxon>Euthyneura</taxon>
        <taxon>Panpulmonata</taxon>
        <taxon>Hygrophila</taxon>
        <taxon>Lymnaeoidea</taxon>
        <taxon>Lymnaeidae</taxon>
        <taxon>Lymnaea</taxon>
    </lineage>
</organism>
<dbReference type="GO" id="GO:2000009">
    <property type="term" value="P:negative regulation of protein localization to cell surface"/>
    <property type="evidence" value="ECO:0007669"/>
    <property type="project" value="TreeGrafter"/>
</dbReference>
<comment type="similarity">
    <text evidence="2">Belongs to the COMM domain-containing protein 1 family.</text>
</comment>
<dbReference type="GO" id="GO:0032434">
    <property type="term" value="P:regulation of proteasomal ubiquitin-dependent protein catabolic process"/>
    <property type="evidence" value="ECO:0007669"/>
    <property type="project" value="TreeGrafter"/>
</dbReference>
<evidence type="ECO:0000313" key="4">
    <source>
        <dbReference type="EMBL" id="CAL1548902.1"/>
    </source>
</evidence>
<keyword evidence="5" id="KW-1185">Reference proteome</keyword>
<dbReference type="PANTHER" id="PTHR21199:SF1">
    <property type="entry name" value="COMM DOMAIN-CONTAINING PROTEIN 1"/>
    <property type="match status" value="1"/>
</dbReference>
<dbReference type="InterPro" id="IPR017920">
    <property type="entry name" value="COMM"/>
</dbReference>
<dbReference type="GO" id="GO:0005768">
    <property type="term" value="C:endosome"/>
    <property type="evidence" value="ECO:0007669"/>
    <property type="project" value="TreeGrafter"/>
</dbReference>
<evidence type="ECO:0000259" key="3">
    <source>
        <dbReference type="PROSITE" id="PS51269"/>
    </source>
</evidence>
<dbReference type="InterPro" id="IPR037351">
    <property type="entry name" value="Murr1"/>
</dbReference>
<dbReference type="InterPro" id="IPR033776">
    <property type="entry name" value="COMMD1_N"/>
</dbReference>
<proteinExistence type="inferred from homology"/>
<evidence type="ECO:0000313" key="5">
    <source>
        <dbReference type="Proteomes" id="UP001497497"/>
    </source>
</evidence>
<gene>
    <name evidence="4" type="ORF">GSLYS_00022219001</name>
</gene>
<evidence type="ECO:0000256" key="2">
    <source>
        <dbReference type="ARBA" id="ARBA00093455"/>
    </source>
</evidence>
<accession>A0AAV2ISZ7</accession>
<sequence>MDMTQLEAFLTAQTKKKEGALSDELAAALRKFWKANKIKIHDSIVSQTMWGNTLEKVAWRVDLKTQSRNAEQINSPSAIMELHIGDNLNKAKGPEVVRFELDEVKVTQMLNSMQDIEAQINKFTKK</sequence>
<reference evidence="4 5" key="1">
    <citation type="submission" date="2024-04" db="EMBL/GenBank/DDBJ databases">
        <authorList>
            <consortium name="Genoscope - CEA"/>
            <person name="William W."/>
        </authorList>
    </citation>
    <scope>NUCLEOTIDE SEQUENCE [LARGE SCALE GENOMIC DNA]</scope>
</reference>
<dbReference type="PROSITE" id="PS51269">
    <property type="entry name" value="COMM"/>
    <property type="match status" value="1"/>
</dbReference>